<dbReference type="GO" id="GO:0006260">
    <property type="term" value="P:DNA replication"/>
    <property type="evidence" value="ECO:0007669"/>
    <property type="project" value="UniProtKB-KW"/>
</dbReference>
<keyword evidence="2" id="KW-0808">Transferase</keyword>
<keyword evidence="9" id="KW-1185">Reference proteome</keyword>
<reference evidence="9" key="1">
    <citation type="submission" date="2016-10" db="EMBL/GenBank/DDBJ databases">
        <authorList>
            <person name="Varghese N."/>
            <person name="Submissions S."/>
        </authorList>
    </citation>
    <scope>NUCLEOTIDE SEQUENCE [LARGE SCALE GENOMIC DNA]</scope>
    <source>
        <strain evidence="9">DSM 22361</strain>
    </source>
</reference>
<keyword evidence="5" id="KW-0239">DNA-directed DNA polymerase</keyword>
<dbReference type="Pfam" id="PF02811">
    <property type="entry name" value="PHP"/>
    <property type="match status" value="1"/>
</dbReference>
<evidence type="ECO:0000313" key="9">
    <source>
        <dbReference type="Proteomes" id="UP000236731"/>
    </source>
</evidence>
<dbReference type="GO" id="GO:0003887">
    <property type="term" value="F:DNA-directed DNA polymerase activity"/>
    <property type="evidence" value="ECO:0007669"/>
    <property type="project" value="UniProtKB-KW"/>
</dbReference>
<dbReference type="InterPro" id="IPR011708">
    <property type="entry name" value="DNA_pol3_alpha_NTPase_dom"/>
</dbReference>
<dbReference type="Pfam" id="PF07733">
    <property type="entry name" value="DNA_pol3_alpha"/>
    <property type="match status" value="1"/>
</dbReference>
<dbReference type="NCBIfam" id="TIGR00594">
    <property type="entry name" value="polc"/>
    <property type="match status" value="1"/>
</dbReference>
<dbReference type="InterPro" id="IPR040982">
    <property type="entry name" value="DNA_pol3_finger"/>
</dbReference>
<dbReference type="Pfam" id="PF14579">
    <property type="entry name" value="HHH_6"/>
    <property type="match status" value="1"/>
</dbReference>
<sequence length="978" mass="113776">MFLNCKTWFSFHYGTYPTKDLVERAQQLGVKAMALTNINSTADCWDFVLKCREVGIKPILGVEVRNENQLCYILLAKNNAGLLLIHRFLSEYKQRKMPFPERPPFPLDDIWVIYVFKDHPALDSLQSGELIGLKQEDLNKLSWREALQANCWVILQPVTYQDKTNYDLHRILRAIAKNTLLSKLTKEDYAGEQEVFVEEELLVSAFARFPSVISKTLEVLDSCSIEMEFHADKNRKYFSHSVEGDRELLHKLAVEGCKIRYGVKNRQAMERVEKELAIIAQSGFNAYFLIVWDMLRYANEQGFYHVGRGSGANSVVAYCLRITDVDPIKLDLYFERFLNPNRTSPPDFDIDFSWKDRDAIFEYLFMRYGHQHVSLLGMYSTFQRRAIVRELGKVFGLPKEEIDELVRKREWNAEDKIQRWIQKYGALLLNFPGNISVHAGGVLISEEPLNQYGVLELPPKGFRTLHMDMFEADRVGLFKFDILSQRGLGHIKDALELVRQNRGKHIDIHQVDKLLDDPKLAEMIRKADTIGCFYIESPAMRQLLGKLKCSDYLTLVAASSIIRPGVAQSGMMKQYIERYHDRDKVEYLHPKMKELLEETFGVMVYQEDVIKVAHHFGGISLEEADILRRAMSGKYRSENKFELMREKFFSNCREMGYPEEITAEVWRQMESFGGYSFAKGHSASFAVESYQSLYLKTYYPCEFYVAVINNFGGFYRTEFYFHELRRNGGTVELPCLNYSDYLTNIHGDRVYVGFIHLQGLEQEFGQAIVDERERNGPYLSLNDVLQRLHPAPEQLNILIRIGALRFTGLDKKTLLWEANFRNKRTEKELPVTLFQTEEVKFSLPVFEENRLEDLKDELDLLGFVVGDFYELLDKRYLVGTKYVRDMEQCLGQQVKMVGRMVTLKETRTIKGERMCFGTFLDADGDWLDTVHFPPVLRQYPFQGAGFYELHGRIMEEFGVYSVEVLSMRKLGFRLHEDL</sequence>
<feature type="domain" description="Polymerase/histidinol phosphatase N-terminal" evidence="7">
    <location>
        <begin position="1"/>
        <end position="68"/>
    </location>
</feature>
<gene>
    <name evidence="8" type="ORF">SAMN05421877_104157</name>
</gene>
<dbReference type="Pfam" id="PF17657">
    <property type="entry name" value="DNA_pol3_finger"/>
    <property type="match status" value="1"/>
</dbReference>
<dbReference type="InterPro" id="IPR029460">
    <property type="entry name" value="DNAPol_HHH"/>
</dbReference>
<dbReference type="OrthoDB" id="9803237at2"/>
<dbReference type="InterPro" id="IPR004013">
    <property type="entry name" value="PHP_dom"/>
</dbReference>
<evidence type="ECO:0000256" key="4">
    <source>
        <dbReference type="ARBA" id="ARBA00022705"/>
    </source>
</evidence>
<dbReference type="InterPro" id="IPR003141">
    <property type="entry name" value="Pol/His_phosphatase_N"/>
</dbReference>
<dbReference type="RefSeq" id="WP_103905811.1">
    <property type="nucleotide sequence ID" value="NZ_CP049246.1"/>
</dbReference>
<dbReference type="GO" id="GO:0008408">
    <property type="term" value="F:3'-5' exonuclease activity"/>
    <property type="evidence" value="ECO:0007669"/>
    <property type="project" value="InterPro"/>
</dbReference>
<dbReference type="SMART" id="SM00481">
    <property type="entry name" value="POLIIIAc"/>
    <property type="match status" value="1"/>
</dbReference>
<dbReference type="Gene3D" id="1.10.150.870">
    <property type="match status" value="1"/>
</dbReference>
<evidence type="ECO:0000259" key="7">
    <source>
        <dbReference type="SMART" id="SM00481"/>
    </source>
</evidence>
<keyword evidence="4" id="KW-0235">DNA replication</keyword>
<dbReference type="EMBL" id="FNUT01000004">
    <property type="protein sequence ID" value="SEG02603.1"/>
    <property type="molecule type" value="Genomic_DNA"/>
</dbReference>
<name>A0A1H5WTG0_9SPHI</name>
<proteinExistence type="predicted"/>
<organism evidence="8 9">
    <name type="scientific">Sphingobacterium lactis</name>
    <dbReference type="NCBI Taxonomy" id="797291"/>
    <lineage>
        <taxon>Bacteria</taxon>
        <taxon>Pseudomonadati</taxon>
        <taxon>Bacteroidota</taxon>
        <taxon>Sphingobacteriia</taxon>
        <taxon>Sphingobacteriales</taxon>
        <taxon>Sphingobacteriaceae</taxon>
        <taxon>Sphingobacterium</taxon>
    </lineage>
</organism>
<protein>
    <recommendedName>
        <fullName evidence="1">DNA-directed DNA polymerase</fullName>
        <ecNumber evidence="1">2.7.7.7</ecNumber>
    </recommendedName>
</protein>
<dbReference type="PANTHER" id="PTHR32294">
    <property type="entry name" value="DNA POLYMERASE III SUBUNIT ALPHA"/>
    <property type="match status" value="1"/>
</dbReference>
<dbReference type="InterPro" id="IPR004805">
    <property type="entry name" value="DnaE2/DnaE/PolC"/>
</dbReference>
<dbReference type="AlphaFoldDB" id="A0A1H5WTG0"/>
<comment type="catalytic activity">
    <reaction evidence="6">
        <text>DNA(n) + a 2'-deoxyribonucleoside 5'-triphosphate = DNA(n+1) + diphosphate</text>
        <dbReference type="Rhea" id="RHEA:22508"/>
        <dbReference type="Rhea" id="RHEA-COMP:17339"/>
        <dbReference type="Rhea" id="RHEA-COMP:17340"/>
        <dbReference type="ChEBI" id="CHEBI:33019"/>
        <dbReference type="ChEBI" id="CHEBI:61560"/>
        <dbReference type="ChEBI" id="CHEBI:173112"/>
        <dbReference type="EC" id="2.7.7.7"/>
    </reaction>
</comment>
<accession>A0A1H5WTG0</accession>
<dbReference type="InterPro" id="IPR016195">
    <property type="entry name" value="Pol/histidinol_Pase-like"/>
</dbReference>
<evidence type="ECO:0000313" key="8">
    <source>
        <dbReference type="EMBL" id="SEG02603.1"/>
    </source>
</evidence>
<evidence type="ECO:0000256" key="3">
    <source>
        <dbReference type="ARBA" id="ARBA00022695"/>
    </source>
</evidence>
<keyword evidence="3" id="KW-0548">Nucleotidyltransferase</keyword>
<dbReference type="Gene3D" id="3.20.20.140">
    <property type="entry name" value="Metal-dependent hydrolases"/>
    <property type="match status" value="2"/>
</dbReference>
<evidence type="ECO:0000256" key="5">
    <source>
        <dbReference type="ARBA" id="ARBA00022932"/>
    </source>
</evidence>
<evidence type="ECO:0000256" key="2">
    <source>
        <dbReference type="ARBA" id="ARBA00022679"/>
    </source>
</evidence>
<evidence type="ECO:0000256" key="6">
    <source>
        <dbReference type="ARBA" id="ARBA00049244"/>
    </source>
</evidence>
<dbReference type="SUPFAM" id="SSF89550">
    <property type="entry name" value="PHP domain-like"/>
    <property type="match status" value="1"/>
</dbReference>
<dbReference type="EC" id="2.7.7.7" evidence="1"/>
<evidence type="ECO:0000256" key="1">
    <source>
        <dbReference type="ARBA" id="ARBA00012417"/>
    </source>
</evidence>
<dbReference type="Proteomes" id="UP000236731">
    <property type="component" value="Unassembled WGS sequence"/>
</dbReference>